<dbReference type="GO" id="GO:0006508">
    <property type="term" value="P:proteolysis"/>
    <property type="evidence" value="ECO:0007669"/>
    <property type="project" value="InterPro"/>
</dbReference>
<evidence type="ECO:0000256" key="1">
    <source>
        <dbReference type="ARBA" id="ARBA00009431"/>
    </source>
</evidence>
<dbReference type="AlphaFoldDB" id="A0A2N9HZI3"/>
<dbReference type="PANTHER" id="PTHR11802">
    <property type="entry name" value="SERINE PROTEASE FAMILY S10 SERINE CARBOXYPEPTIDASE"/>
    <property type="match status" value="1"/>
</dbReference>
<dbReference type="GO" id="GO:0016747">
    <property type="term" value="F:acyltransferase activity, transferring groups other than amino-acyl groups"/>
    <property type="evidence" value="ECO:0007669"/>
    <property type="project" value="TreeGrafter"/>
</dbReference>
<name>A0A2N9HZI3_FAGSY</name>
<protein>
    <submittedName>
        <fullName evidence="3">Uncharacterized protein</fullName>
    </submittedName>
</protein>
<organism evidence="3">
    <name type="scientific">Fagus sylvatica</name>
    <name type="common">Beechnut</name>
    <dbReference type="NCBI Taxonomy" id="28930"/>
    <lineage>
        <taxon>Eukaryota</taxon>
        <taxon>Viridiplantae</taxon>
        <taxon>Streptophyta</taxon>
        <taxon>Embryophyta</taxon>
        <taxon>Tracheophyta</taxon>
        <taxon>Spermatophyta</taxon>
        <taxon>Magnoliopsida</taxon>
        <taxon>eudicotyledons</taxon>
        <taxon>Gunneridae</taxon>
        <taxon>Pentapetalae</taxon>
        <taxon>rosids</taxon>
        <taxon>fabids</taxon>
        <taxon>Fagales</taxon>
        <taxon>Fagaceae</taxon>
        <taxon>Fagus</taxon>
    </lineage>
</organism>
<dbReference type="EMBL" id="OIVN01004383">
    <property type="protein sequence ID" value="SPD17041.1"/>
    <property type="molecule type" value="Genomic_DNA"/>
</dbReference>
<feature type="region of interest" description="Disordered" evidence="2">
    <location>
        <begin position="104"/>
        <end position="128"/>
    </location>
</feature>
<dbReference type="PANTHER" id="PTHR11802:SF29">
    <property type="entry name" value="SERINE CARBOXYPEPTIDASE-LIKE 19"/>
    <property type="match status" value="1"/>
</dbReference>
<dbReference type="GO" id="GO:0004185">
    <property type="term" value="F:serine-type carboxypeptidase activity"/>
    <property type="evidence" value="ECO:0007669"/>
    <property type="project" value="InterPro"/>
</dbReference>
<dbReference type="Pfam" id="PF00450">
    <property type="entry name" value="Peptidase_S10"/>
    <property type="match status" value="1"/>
</dbReference>
<dbReference type="InterPro" id="IPR029058">
    <property type="entry name" value="AB_hydrolase_fold"/>
</dbReference>
<evidence type="ECO:0000256" key="2">
    <source>
        <dbReference type="SAM" id="MobiDB-lite"/>
    </source>
</evidence>
<proteinExistence type="inferred from homology"/>
<dbReference type="InterPro" id="IPR001563">
    <property type="entry name" value="Peptidase_S10"/>
</dbReference>
<reference evidence="3" key="1">
    <citation type="submission" date="2018-02" db="EMBL/GenBank/DDBJ databases">
        <authorList>
            <person name="Cohen D.B."/>
            <person name="Kent A.D."/>
        </authorList>
    </citation>
    <scope>NUCLEOTIDE SEQUENCE</scope>
</reference>
<dbReference type="Gene3D" id="3.40.50.1820">
    <property type="entry name" value="alpha/beta hydrolase"/>
    <property type="match status" value="1"/>
</dbReference>
<dbReference type="GO" id="GO:0019748">
    <property type="term" value="P:secondary metabolic process"/>
    <property type="evidence" value="ECO:0007669"/>
    <property type="project" value="TreeGrafter"/>
</dbReference>
<sequence length="173" mass="18795">MLFLLVQVPSQLVFSGSMVKFLPGFQGPLPFELETGYVGVGESEEVQLFYYFVKSERNPKEDPLLLWLTGGPGCSAWSGLVYEIGNSRWGMCWSFDSKNLEIVDSSSDGGEDEERSEIHVSSSLATHETTSSASSSQYKLTAAAVVEKVERDIAADVGWVWAWVAGLGLGGEG</sequence>
<evidence type="ECO:0000313" key="3">
    <source>
        <dbReference type="EMBL" id="SPD17041.1"/>
    </source>
</evidence>
<dbReference type="SUPFAM" id="SSF53474">
    <property type="entry name" value="alpha/beta-Hydrolases"/>
    <property type="match status" value="1"/>
</dbReference>
<comment type="similarity">
    <text evidence="1">Belongs to the peptidase S10 family.</text>
</comment>
<gene>
    <name evidence="3" type="ORF">FSB_LOCUS44923</name>
</gene>
<accession>A0A2N9HZI3</accession>